<dbReference type="GO" id="GO:0005615">
    <property type="term" value="C:extracellular space"/>
    <property type="evidence" value="ECO:0007669"/>
    <property type="project" value="TreeGrafter"/>
</dbReference>
<reference evidence="2 3" key="1">
    <citation type="submission" date="2024-05" db="EMBL/GenBank/DDBJ databases">
        <authorList>
            <person name="Wallberg A."/>
        </authorList>
    </citation>
    <scope>NUCLEOTIDE SEQUENCE [LARGE SCALE GENOMIC DNA]</scope>
</reference>
<gene>
    <name evidence="2" type="ORF">MNOR_LOCUS33654</name>
</gene>
<name>A0AAV2S679_MEGNR</name>
<dbReference type="Pfam" id="PF00147">
    <property type="entry name" value="Fibrinogen_C"/>
    <property type="match status" value="1"/>
</dbReference>
<sequence>MTRHAKYKDFSIGDEVSGFQLSVGSYSGDAGDALAYSNGMKFTTYDEDNDTDGSNCAIQWSGGFWYHSCYHTNPFGPIRKKGDGMGMRWNKWLSGINIKKMVFKISPRTPTII</sequence>
<dbReference type="AlphaFoldDB" id="A0AAV2S679"/>
<organism evidence="2 3">
    <name type="scientific">Meganyctiphanes norvegica</name>
    <name type="common">Northern krill</name>
    <name type="synonym">Thysanopoda norvegica</name>
    <dbReference type="NCBI Taxonomy" id="48144"/>
    <lineage>
        <taxon>Eukaryota</taxon>
        <taxon>Metazoa</taxon>
        <taxon>Ecdysozoa</taxon>
        <taxon>Arthropoda</taxon>
        <taxon>Crustacea</taxon>
        <taxon>Multicrustacea</taxon>
        <taxon>Malacostraca</taxon>
        <taxon>Eumalacostraca</taxon>
        <taxon>Eucarida</taxon>
        <taxon>Euphausiacea</taxon>
        <taxon>Euphausiidae</taxon>
        <taxon>Meganyctiphanes</taxon>
    </lineage>
</organism>
<dbReference type="PANTHER" id="PTHR19143:SF185">
    <property type="entry name" value="ANGIOPOIETIN-RELATED PROTEIN 5"/>
    <property type="match status" value="1"/>
</dbReference>
<proteinExistence type="predicted"/>
<dbReference type="InterPro" id="IPR036056">
    <property type="entry name" value="Fibrinogen-like_C"/>
</dbReference>
<dbReference type="EMBL" id="CAXKWB010049166">
    <property type="protein sequence ID" value="CAL4168042.1"/>
    <property type="molecule type" value="Genomic_DNA"/>
</dbReference>
<evidence type="ECO:0000313" key="3">
    <source>
        <dbReference type="Proteomes" id="UP001497623"/>
    </source>
</evidence>
<dbReference type="PANTHER" id="PTHR19143">
    <property type="entry name" value="FIBRINOGEN/TENASCIN/ANGIOPOEITIN"/>
    <property type="match status" value="1"/>
</dbReference>
<dbReference type="SUPFAM" id="SSF56496">
    <property type="entry name" value="Fibrinogen C-terminal domain-like"/>
    <property type="match status" value="1"/>
</dbReference>
<comment type="caution">
    <text evidence="2">The sequence shown here is derived from an EMBL/GenBank/DDBJ whole genome shotgun (WGS) entry which is preliminary data.</text>
</comment>
<dbReference type="InterPro" id="IPR002181">
    <property type="entry name" value="Fibrinogen_a/b/g_C_dom"/>
</dbReference>
<evidence type="ECO:0000259" key="1">
    <source>
        <dbReference type="PROSITE" id="PS51406"/>
    </source>
</evidence>
<keyword evidence="3" id="KW-1185">Reference proteome</keyword>
<dbReference type="PROSITE" id="PS51406">
    <property type="entry name" value="FIBRINOGEN_C_2"/>
    <property type="match status" value="1"/>
</dbReference>
<dbReference type="InterPro" id="IPR014716">
    <property type="entry name" value="Fibrinogen_a/b/g_C_1"/>
</dbReference>
<accession>A0AAV2S679</accession>
<dbReference type="SMART" id="SM00186">
    <property type="entry name" value="FBG"/>
    <property type="match status" value="1"/>
</dbReference>
<protein>
    <recommendedName>
        <fullName evidence="1">Fibrinogen C-terminal domain-containing protein</fullName>
    </recommendedName>
</protein>
<dbReference type="InterPro" id="IPR050373">
    <property type="entry name" value="Fibrinogen_C-term_domain"/>
</dbReference>
<dbReference type="Proteomes" id="UP001497623">
    <property type="component" value="Unassembled WGS sequence"/>
</dbReference>
<feature type="domain" description="Fibrinogen C-terminal" evidence="1">
    <location>
        <begin position="1"/>
        <end position="109"/>
    </location>
</feature>
<dbReference type="Gene3D" id="3.90.215.10">
    <property type="entry name" value="Gamma Fibrinogen, chain A, domain 1"/>
    <property type="match status" value="1"/>
</dbReference>
<evidence type="ECO:0000313" key="2">
    <source>
        <dbReference type="EMBL" id="CAL4168042.1"/>
    </source>
</evidence>